<comment type="caution">
    <text evidence="1">The sequence shown here is derived from an EMBL/GenBank/DDBJ whole genome shotgun (WGS) entry which is preliminary data.</text>
</comment>
<organism evidence="1 2">
    <name type="scientific">Lupinus albus</name>
    <name type="common">White lupine</name>
    <name type="synonym">Lupinus termis</name>
    <dbReference type="NCBI Taxonomy" id="3870"/>
    <lineage>
        <taxon>Eukaryota</taxon>
        <taxon>Viridiplantae</taxon>
        <taxon>Streptophyta</taxon>
        <taxon>Embryophyta</taxon>
        <taxon>Tracheophyta</taxon>
        <taxon>Spermatophyta</taxon>
        <taxon>Magnoliopsida</taxon>
        <taxon>eudicotyledons</taxon>
        <taxon>Gunneridae</taxon>
        <taxon>Pentapetalae</taxon>
        <taxon>rosids</taxon>
        <taxon>fabids</taxon>
        <taxon>Fabales</taxon>
        <taxon>Fabaceae</taxon>
        <taxon>Papilionoideae</taxon>
        <taxon>50 kb inversion clade</taxon>
        <taxon>genistoids sensu lato</taxon>
        <taxon>core genistoids</taxon>
        <taxon>Genisteae</taxon>
        <taxon>Lupinus</taxon>
    </lineage>
</organism>
<proteinExistence type="predicted"/>
<dbReference type="EMBL" id="WOCE01000016">
    <property type="protein sequence ID" value="KAE9596910.1"/>
    <property type="molecule type" value="Genomic_DNA"/>
</dbReference>
<dbReference type="AlphaFoldDB" id="A0A6A4P5J4"/>
<keyword evidence="2" id="KW-1185">Reference proteome</keyword>
<name>A0A6A4P5J4_LUPAL</name>
<gene>
    <name evidence="1" type="ORF">Lalb_Chr16g0381021</name>
</gene>
<evidence type="ECO:0000313" key="1">
    <source>
        <dbReference type="EMBL" id="KAE9596910.1"/>
    </source>
</evidence>
<accession>A0A6A4P5J4</accession>
<evidence type="ECO:0000313" key="2">
    <source>
        <dbReference type="Proteomes" id="UP000447434"/>
    </source>
</evidence>
<protein>
    <submittedName>
        <fullName evidence="1">Uncharacterized protein</fullName>
    </submittedName>
</protein>
<dbReference type="Proteomes" id="UP000447434">
    <property type="component" value="Chromosome 16"/>
</dbReference>
<sequence>MRYCSFTYCRTGLRPGASNHKGVPSLPVFSHQVHHVLAEPSTFIPLVGRIHPWVNCFFHGIREKNI</sequence>
<reference evidence="2" key="1">
    <citation type="journal article" date="2020" name="Nat. Commun.">
        <title>Genome sequence of the cluster root forming white lupin.</title>
        <authorList>
            <person name="Hufnagel B."/>
            <person name="Marques A."/>
            <person name="Soriano A."/>
            <person name="Marques L."/>
            <person name="Divol F."/>
            <person name="Doumas P."/>
            <person name="Sallet E."/>
            <person name="Mancinotti D."/>
            <person name="Carrere S."/>
            <person name="Marande W."/>
            <person name="Arribat S."/>
            <person name="Keller J."/>
            <person name="Huneau C."/>
            <person name="Blein T."/>
            <person name="Aime D."/>
            <person name="Laguerre M."/>
            <person name="Taylor J."/>
            <person name="Schubert V."/>
            <person name="Nelson M."/>
            <person name="Geu-Flores F."/>
            <person name="Crespi M."/>
            <person name="Gallardo-Guerrero K."/>
            <person name="Delaux P.-M."/>
            <person name="Salse J."/>
            <person name="Berges H."/>
            <person name="Guyot R."/>
            <person name="Gouzy J."/>
            <person name="Peret B."/>
        </authorList>
    </citation>
    <scope>NUCLEOTIDE SEQUENCE [LARGE SCALE GENOMIC DNA]</scope>
    <source>
        <strain evidence="2">cv. Amiga</strain>
    </source>
</reference>